<dbReference type="InterPro" id="IPR028098">
    <property type="entry name" value="Glyco_trans_4-like_N"/>
</dbReference>
<sequence length="409" mass="42841">MHPPLARLLDAPPSRPRPDRPVPVALVITELDVGGAERALVSLATGLDRSRWEPSVIALGPEAPLAGPLREAGVPVECLGVDRSRPIRGVLRLASALRAIRPALIQGVLFHANIAARLAAPMAGSPPVVGGIRVAERGRRWHLAVDRATARLSPGSVCVSEGVRRFSVGVGGLDPDRLVVIPNGIDPGPVDEAPAVARGSIGVPEDAVLALFVGRLDPQKDVPTLLEAASVVASSRPDWHLAIVGDGPGRGLLVGSPAASRFPAGRLHWLGRRGDVPGLLKAGDLLVLPSRWEGMPNVVLEAMAARRAVVATRVEGTEELVLPGETGWLVPPGDPDALASALGEAAADPDRLRSFGEAGRARVERHFSRTAVVRAYADLWSRVLGLEPEGPDLLPSDRPSSLRGGARSC</sequence>
<dbReference type="RefSeq" id="WP_231749757.1">
    <property type="nucleotide sequence ID" value="NZ_CP036426.1"/>
</dbReference>
<evidence type="ECO:0000256" key="1">
    <source>
        <dbReference type="ARBA" id="ARBA00022676"/>
    </source>
</evidence>
<reference evidence="5 6" key="1">
    <citation type="submission" date="2019-02" db="EMBL/GenBank/DDBJ databases">
        <title>Deep-cultivation of Planctomycetes and their phenomic and genomic characterization uncovers novel biology.</title>
        <authorList>
            <person name="Wiegand S."/>
            <person name="Jogler M."/>
            <person name="Boedeker C."/>
            <person name="Pinto D."/>
            <person name="Vollmers J."/>
            <person name="Rivas-Marin E."/>
            <person name="Kohn T."/>
            <person name="Peeters S.H."/>
            <person name="Heuer A."/>
            <person name="Rast P."/>
            <person name="Oberbeckmann S."/>
            <person name="Bunk B."/>
            <person name="Jeske O."/>
            <person name="Meyerdierks A."/>
            <person name="Storesund J.E."/>
            <person name="Kallscheuer N."/>
            <person name="Luecker S."/>
            <person name="Lage O.M."/>
            <person name="Pohl T."/>
            <person name="Merkel B.J."/>
            <person name="Hornburger P."/>
            <person name="Mueller R.-W."/>
            <person name="Bruemmer F."/>
            <person name="Labrenz M."/>
            <person name="Spormann A.M."/>
            <person name="Op den Camp H."/>
            <person name="Overmann J."/>
            <person name="Amann R."/>
            <person name="Jetten M.S.M."/>
            <person name="Mascher T."/>
            <person name="Medema M.H."/>
            <person name="Devos D.P."/>
            <person name="Kaster A.-K."/>
            <person name="Ovreas L."/>
            <person name="Rohde M."/>
            <person name="Galperin M.Y."/>
            <person name="Jogler C."/>
        </authorList>
    </citation>
    <scope>NUCLEOTIDE SEQUENCE [LARGE SCALE GENOMIC DNA]</scope>
    <source>
        <strain evidence="5 6">ElP</strain>
    </source>
</reference>
<protein>
    <submittedName>
        <fullName evidence="5">Glycosyltransferase EpsD</fullName>
        <ecNumber evidence="5">2.4.-.-</ecNumber>
    </submittedName>
</protein>
<evidence type="ECO:0000256" key="2">
    <source>
        <dbReference type="ARBA" id="ARBA00022679"/>
    </source>
</evidence>
<dbReference type="EMBL" id="CP036426">
    <property type="protein sequence ID" value="QDV35494.1"/>
    <property type="molecule type" value="Genomic_DNA"/>
</dbReference>
<dbReference type="PANTHER" id="PTHR12526">
    <property type="entry name" value="GLYCOSYLTRANSFERASE"/>
    <property type="match status" value="1"/>
</dbReference>
<evidence type="ECO:0000259" key="4">
    <source>
        <dbReference type="Pfam" id="PF13439"/>
    </source>
</evidence>
<keyword evidence="6" id="KW-1185">Reference proteome</keyword>
<evidence type="ECO:0000256" key="3">
    <source>
        <dbReference type="SAM" id="MobiDB-lite"/>
    </source>
</evidence>
<keyword evidence="2 5" id="KW-0808">Transferase</keyword>
<accession>A0A518H3R5</accession>
<feature type="domain" description="Glycosyltransferase subfamily 4-like N-terminal" evidence="4">
    <location>
        <begin position="33"/>
        <end position="187"/>
    </location>
</feature>
<organism evidence="5 6">
    <name type="scientific">Tautonia plasticadhaerens</name>
    <dbReference type="NCBI Taxonomy" id="2527974"/>
    <lineage>
        <taxon>Bacteria</taxon>
        <taxon>Pseudomonadati</taxon>
        <taxon>Planctomycetota</taxon>
        <taxon>Planctomycetia</taxon>
        <taxon>Isosphaerales</taxon>
        <taxon>Isosphaeraceae</taxon>
        <taxon>Tautonia</taxon>
    </lineage>
</organism>
<name>A0A518H3R5_9BACT</name>
<feature type="compositionally biased region" description="Low complexity" evidence="3">
    <location>
        <begin position="1"/>
        <end position="12"/>
    </location>
</feature>
<dbReference type="Pfam" id="PF13439">
    <property type="entry name" value="Glyco_transf_4"/>
    <property type="match status" value="1"/>
</dbReference>
<evidence type="ECO:0000313" key="5">
    <source>
        <dbReference type="EMBL" id="QDV35494.1"/>
    </source>
</evidence>
<dbReference type="GO" id="GO:0016757">
    <property type="term" value="F:glycosyltransferase activity"/>
    <property type="evidence" value="ECO:0007669"/>
    <property type="project" value="UniProtKB-KW"/>
</dbReference>
<gene>
    <name evidence="5" type="primary">epsD_2</name>
    <name evidence="5" type="ORF">ElP_33970</name>
</gene>
<proteinExistence type="predicted"/>
<evidence type="ECO:0000313" key="6">
    <source>
        <dbReference type="Proteomes" id="UP000317835"/>
    </source>
</evidence>
<dbReference type="PANTHER" id="PTHR12526:SF510">
    <property type="entry name" value="D-INOSITOL 3-PHOSPHATE GLYCOSYLTRANSFERASE"/>
    <property type="match status" value="1"/>
</dbReference>
<keyword evidence="1 5" id="KW-0328">Glycosyltransferase</keyword>
<dbReference type="Proteomes" id="UP000317835">
    <property type="component" value="Chromosome"/>
</dbReference>
<dbReference type="KEGG" id="tpla:ElP_33970"/>
<dbReference type="EC" id="2.4.-.-" evidence="5"/>
<dbReference type="Gene3D" id="3.40.50.2000">
    <property type="entry name" value="Glycogen Phosphorylase B"/>
    <property type="match status" value="2"/>
</dbReference>
<dbReference type="SUPFAM" id="SSF53756">
    <property type="entry name" value="UDP-Glycosyltransferase/glycogen phosphorylase"/>
    <property type="match status" value="1"/>
</dbReference>
<feature type="region of interest" description="Disordered" evidence="3">
    <location>
        <begin position="390"/>
        <end position="409"/>
    </location>
</feature>
<dbReference type="AlphaFoldDB" id="A0A518H3R5"/>
<feature type="region of interest" description="Disordered" evidence="3">
    <location>
        <begin position="1"/>
        <end position="20"/>
    </location>
</feature>
<dbReference type="Pfam" id="PF13692">
    <property type="entry name" value="Glyco_trans_1_4"/>
    <property type="match status" value="1"/>
</dbReference>